<feature type="non-terminal residue" evidence="3">
    <location>
        <position position="1"/>
    </location>
</feature>
<dbReference type="EMBL" id="UINC01166577">
    <property type="protein sequence ID" value="SVD68610.1"/>
    <property type="molecule type" value="Genomic_DNA"/>
</dbReference>
<protein>
    <recommendedName>
        <fullName evidence="2">Methyltransferase domain-containing protein</fullName>
    </recommendedName>
</protein>
<proteinExistence type="predicted"/>
<dbReference type="Pfam" id="PF13649">
    <property type="entry name" value="Methyltransf_25"/>
    <property type="match status" value="1"/>
</dbReference>
<evidence type="ECO:0000259" key="2">
    <source>
        <dbReference type="Pfam" id="PF13649"/>
    </source>
</evidence>
<dbReference type="Gene3D" id="3.40.50.150">
    <property type="entry name" value="Vaccinia Virus protein VP39"/>
    <property type="match status" value="1"/>
</dbReference>
<dbReference type="InterPro" id="IPR029063">
    <property type="entry name" value="SAM-dependent_MTases_sf"/>
</dbReference>
<dbReference type="InterPro" id="IPR041698">
    <property type="entry name" value="Methyltransf_25"/>
</dbReference>
<sequence>FIAIDNSPDMVKKCQQNLSKKIDNLEVICKDINEITIQNASIVVLNLTLQFVDVSKRAPLLKKIYDGLNPGGVLIISEKIHFDDNENQEQITQLHLDFKRANGYSELEIANKRQAIENVLITENKKTHLDRLKQCGFKETSCYFQCLNFASFLSVK</sequence>
<dbReference type="SUPFAM" id="SSF53335">
    <property type="entry name" value="S-adenosyl-L-methionine-dependent methyltransferases"/>
    <property type="match status" value="1"/>
</dbReference>
<feature type="domain" description="Methyltransferase" evidence="2">
    <location>
        <begin position="2"/>
        <end position="72"/>
    </location>
</feature>
<accession>A0A382XCP8</accession>
<dbReference type="CDD" id="cd02440">
    <property type="entry name" value="AdoMet_MTases"/>
    <property type="match status" value="1"/>
</dbReference>
<evidence type="ECO:0000313" key="3">
    <source>
        <dbReference type="EMBL" id="SVD68610.1"/>
    </source>
</evidence>
<dbReference type="PANTHER" id="PTHR43861">
    <property type="entry name" value="TRANS-ACONITATE 2-METHYLTRANSFERASE-RELATED"/>
    <property type="match status" value="1"/>
</dbReference>
<gene>
    <name evidence="3" type="ORF">METZ01_LOCUS421464</name>
</gene>
<reference evidence="3" key="1">
    <citation type="submission" date="2018-05" db="EMBL/GenBank/DDBJ databases">
        <authorList>
            <person name="Lanie J.A."/>
            <person name="Ng W.-L."/>
            <person name="Kazmierczak K.M."/>
            <person name="Andrzejewski T.M."/>
            <person name="Davidsen T.M."/>
            <person name="Wayne K.J."/>
            <person name="Tettelin H."/>
            <person name="Glass J.I."/>
            <person name="Rusch D."/>
            <person name="Podicherti R."/>
            <person name="Tsui H.-C.T."/>
            <person name="Winkler M.E."/>
        </authorList>
    </citation>
    <scope>NUCLEOTIDE SEQUENCE</scope>
</reference>
<dbReference type="PANTHER" id="PTHR43861:SF2">
    <property type="entry name" value="CARBOXY-S-ADENOSYL-L-METHIONINE SYNTHASE"/>
    <property type="match status" value="1"/>
</dbReference>
<evidence type="ECO:0000256" key="1">
    <source>
        <dbReference type="ARBA" id="ARBA00022679"/>
    </source>
</evidence>
<keyword evidence="1" id="KW-0808">Transferase</keyword>
<organism evidence="3">
    <name type="scientific">marine metagenome</name>
    <dbReference type="NCBI Taxonomy" id="408172"/>
    <lineage>
        <taxon>unclassified sequences</taxon>
        <taxon>metagenomes</taxon>
        <taxon>ecological metagenomes</taxon>
    </lineage>
</organism>
<dbReference type="GO" id="GO:0016740">
    <property type="term" value="F:transferase activity"/>
    <property type="evidence" value="ECO:0007669"/>
    <property type="project" value="UniProtKB-KW"/>
</dbReference>
<dbReference type="AlphaFoldDB" id="A0A382XCP8"/>
<name>A0A382XCP8_9ZZZZ</name>